<dbReference type="InterPro" id="IPR050256">
    <property type="entry name" value="Glycosyltransferase_2"/>
</dbReference>
<sequence length="258" mass="29299">MSSLLEIKKNLKVIAVLPAYNAEHTLEQTVKEIPRDWVDEILLVDDASQDKTWEVAQQLGVATVRHNENRGYGGNQKTCYAEALKRDADIVVMVHPDYQYDPALIPRLLEPLLRLECDAAFGSRMLGGQFIEGGMPLWKFYGNVMLTALENMVLHVFLSEFHSGFRAYSKRYLQSVNLHANSDDFVFDTEIIVQGIDLGLKIREVPITTRYFDSSSQISFWKSVRYALSIVGVLIRYLLHKRGLRPSRLFTASGSVAE</sequence>
<accession>A0ABU3K9P3</accession>
<dbReference type="RefSeq" id="WP_313833566.1">
    <property type="nucleotide sequence ID" value="NZ_JAQOUE010000001.1"/>
</dbReference>
<name>A0ABU3K9P3_9BACT</name>
<gene>
    <name evidence="2" type="ORF">PPG34_12020</name>
</gene>
<dbReference type="CDD" id="cd04179">
    <property type="entry name" value="DPM_DPG-synthase_like"/>
    <property type="match status" value="1"/>
</dbReference>
<dbReference type="InterPro" id="IPR029044">
    <property type="entry name" value="Nucleotide-diphossugar_trans"/>
</dbReference>
<proteinExistence type="predicted"/>
<feature type="domain" description="Glycosyltransferase 2-like" evidence="1">
    <location>
        <begin position="16"/>
        <end position="174"/>
    </location>
</feature>
<reference evidence="2 3" key="1">
    <citation type="journal article" date="2023" name="ISME J.">
        <title>Cultivation and genomic characterization of novel and ubiquitous marine nitrite-oxidizing bacteria from the Nitrospirales.</title>
        <authorList>
            <person name="Mueller A.J."/>
            <person name="Daebeler A."/>
            <person name="Herbold C.W."/>
            <person name="Kirkegaard R.H."/>
            <person name="Daims H."/>
        </authorList>
    </citation>
    <scope>NUCLEOTIDE SEQUENCE [LARGE SCALE GENOMIC DNA]</scope>
    <source>
        <strain evidence="2 3">EB</strain>
    </source>
</reference>
<protein>
    <submittedName>
        <fullName evidence="2">Glycosyltransferase family 2 protein</fullName>
    </submittedName>
</protein>
<keyword evidence="3" id="KW-1185">Reference proteome</keyword>
<dbReference type="Proteomes" id="UP001250932">
    <property type="component" value="Unassembled WGS sequence"/>
</dbReference>
<organism evidence="2 3">
    <name type="scientific">Candidatus Nitronereus thalassa</name>
    <dbReference type="NCBI Taxonomy" id="3020898"/>
    <lineage>
        <taxon>Bacteria</taxon>
        <taxon>Pseudomonadati</taxon>
        <taxon>Nitrospirota</taxon>
        <taxon>Nitrospiria</taxon>
        <taxon>Nitrospirales</taxon>
        <taxon>Nitrospiraceae</taxon>
        <taxon>Candidatus Nitronereus</taxon>
    </lineage>
</organism>
<dbReference type="EMBL" id="JAQOUE010000001">
    <property type="protein sequence ID" value="MDT7043082.1"/>
    <property type="molecule type" value="Genomic_DNA"/>
</dbReference>
<evidence type="ECO:0000313" key="3">
    <source>
        <dbReference type="Proteomes" id="UP001250932"/>
    </source>
</evidence>
<dbReference type="Pfam" id="PF00535">
    <property type="entry name" value="Glycos_transf_2"/>
    <property type="match status" value="1"/>
</dbReference>
<dbReference type="Gene3D" id="3.90.550.10">
    <property type="entry name" value="Spore Coat Polysaccharide Biosynthesis Protein SpsA, Chain A"/>
    <property type="match status" value="1"/>
</dbReference>
<evidence type="ECO:0000259" key="1">
    <source>
        <dbReference type="Pfam" id="PF00535"/>
    </source>
</evidence>
<evidence type="ECO:0000313" key="2">
    <source>
        <dbReference type="EMBL" id="MDT7043082.1"/>
    </source>
</evidence>
<dbReference type="SUPFAM" id="SSF53448">
    <property type="entry name" value="Nucleotide-diphospho-sugar transferases"/>
    <property type="match status" value="1"/>
</dbReference>
<dbReference type="InterPro" id="IPR001173">
    <property type="entry name" value="Glyco_trans_2-like"/>
</dbReference>
<comment type="caution">
    <text evidence="2">The sequence shown here is derived from an EMBL/GenBank/DDBJ whole genome shotgun (WGS) entry which is preliminary data.</text>
</comment>
<dbReference type="PANTHER" id="PTHR48090:SF7">
    <property type="entry name" value="RFBJ PROTEIN"/>
    <property type="match status" value="1"/>
</dbReference>
<dbReference type="PANTHER" id="PTHR48090">
    <property type="entry name" value="UNDECAPRENYL-PHOSPHATE 4-DEOXY-4-FORMAMIDO-L-ARABINOSE TRANSFERASE-RELATED"/>
    <property type="match status" value="1"/>
</dbReference>